<sequence>MAKLNASLYSRRRRMPSSSSECHGANVIPHADGQLTDLGDHLPVGVTATFNKLHRRLAMKRKGDLQHAQSNQPMMMKEPLPERTAREYINRIRNSLREIEQEQRPLVGVSLPIDLRD</sequence>
<evidence type="ECO:0000256" key="1">
    <source>
        <dbReference type="SAM" id="MobiDB-lite"/>
    </source>
</evidence>
<dbReference type="AlphaFoldDB" id="A0A7Z6UWY2"/>
<feature type="region of interest" description="Disordered" evidence="1">
    <location>
        <begin position="60"/>
        <end position="82"/>
    </location>
</feature>
<name>A0A7Z6UWY2_PSESH</name>
<accession>A0A7Z6UWY2</accession>
<organism evidence="2 3">
    <name type="scientific">Pseudomonas savastanoi pv. phaseolicola</name>
    <name type="common">Pseudomonas syringae pv. phaseolicola</name>
    <dbReference type="NCBI Taxonomy" id="319"/>
    <lineage>
        <taxon>Bacteria</taxon>
        <taxon>Pseudomonadati</taxon>
        <taxon>Pseudomonadota</taxon>
        <taxon>Gammaproteobacteria</taxon>
        <taxon>Pseudomonadales</taxon>
        <taxon>Pseudomonadaceae</taxon>
        <taxon>Pseudomonas</taxon>
    </lineage>
</organism>
<evidence type="ECO:0000313" key="2">
    <source>
        <dbReference type="EMBL" id="RMU92373.1"/>
    </source>
</evidence>
<gene>
    <name evidence="2" type="ORF">ALP21_00948</name>
</gene>
<dbReference type="RefSeq" id="WP_147463080.1">
    <property type="nucleotide sequence ID" value="NZ_RBUI01000014.1"/>
</dbReference>
<comment type="caution">
    <text evidence="2">The sequence shown here is derived from an EMBL/GenBank/DDBJ whole genome shotgun (WGS) entry which is preliminary data.</text>
</comment>
<feature type="region of interest" description="Disordered" evidence="1">
    <location>
        <begin position="1"/>
        <end position="27"/>
    </location>
</feature>
<dbReference type="Proteomes" id="UP000267078">
    <property type="component" value="Unassembled WGS sequence"/>
</dbReference>
<dbReference type="EMBL" id="RBUI01000014">
    <property type="protein sequence ID" value="RMU92373.1"/>
    <property type="molecule type" value="Genomic_DNA"/>
</dbReference>
<evidence type="ECO:0000313" key="3">
    <source>
        <dbReference type="Proteomes" id="UP000267078"/>
    </source>
</evidence>
<protein>
    <submittedName>
        <fullName evidence="2">GntR family transcriptional regulator</fullName>
    </submittedName>
</protein>
<proteinExistence type="predicted"/>
<reference evidence="2 3" key="1">
    <citation type="submission" date="2018-08" db="EMBL/GenBank/DDBJ databases">
        <title>Recombination of ecologically and evolutionarily significant loci maintains genetic cohesion in the Pseudomonas syringae species complex.</title>
        <authorList>
            <person name="Dillon M."/>
            <person name="Thakur S."/>
            <person name="Almeida R.N.D."/>
            <person name="Weir B.S."/>
            <person name="Guttman D.S."/>
        </authorList>
    </citation>
    <scope>NUCLEOTIDE SEQUENCE [LARGE SCALE GENOMIC DNA]</scope>
    <source>
        <strain evidence="2 3">1449B</strain>
    </source>
</reference>